<evidence type="ECO:0000313" key="1">
    <source>
        <dbReference type="EMBL" id="GGF98486.1"/>
    </source>
</evidence>
<reference evidence="1" key="2">
    <citation type="submission" date="2020-09" db="EMBL/GenBank/DDBJ databases">
        <authorList>
            <person name="Sun Q."/>
            <person name="Zhou Y."/>
        </authorList>
    </citation>
    <scope>NUCLEOTIDE SEQUENCE</scope>
    <source>
        <strain evidence="1">CGMCC 1.15758</strain>
    </source>
</reference>
<organism evidence="1 2">
    <name type="scientific">Cysteiniphilum litorale</name>
    <dbReference type="NCBI Taxonomy" id="2056700"/>
    <lineage>
        <taxon>Bacteria</taxon>
        <taxon>Pseudomonadati</taxon>
        <taxon>Pseudomonadota</taxon>
        <taxon>Gammaproteobacteria</taxon>
        <taxon>Thiotrichales</taxon>
        <taxon>Fastidiosibacteraceae</taxon>
        <taxon>Cysteiniphilum</taxon>
    </lineage>
</organism>
<dbReference type="RefSeq" id="WP_117002708.1">
    <property type="nucleotide sequence ID" value="NZ_BMJS01000015.1"/>
</dbReference>
<keyword evidence="2" id="KW-1185">Reference proteome</keyword>
<accession>A0A8J2Z4H8</accession>
<dbReference type="Proteomes" id="UP000636949">
    <property type="component" value="Unassembled WGS sequence"/>
</dbReference>
<dbReference type="AlphaFoldDB" id="A0A8J2Z4H8"/>
<sequence>MSGDNNSSIAQKIDNISLSLSSSAASVSQVLDLSEEMITSSAANIKHTATEQIISEVKPSGSAVATMSMDQEGKIFLSGSDMTMELDSLTIQIGSSKLTFKDGELEINIGGSSFTIDGSNIEAQVSSNITMKASRIRQMANQVTQD</sequence>
<evidence type="ECO:0000313" key="2">
    <source>
        <dbReference type="Proteomes" id="UP000636949"/>
    </source>
</evidence>
<protein>
    <recommendedName>
        <fullName evidence="3">DUF2345 domain-containing protein</fullName>
    </recommendedName>
</protein>
<dbReference type="EMBL" id="BMJS01000015">
    <property type="protein sequence ID" value="GGF98486.1"/>
    <property type="molecule type" value="Genomic_DNA"/>
</dbReference>
<gene>
    <name evidence="1" type="ORF">GCM10010995_14680</name>
</gene>
<reference evidence="1" key="1">
    <citation type="journal article" date="2014" name="Int. J. Syst. Evol. Microbiol.">
        <title>Complete genome sequence of Corynebacterium casei LMG S-19264T (=DSM 44701T), isolated from a smear-ripened cheese.</title>
        <authorList>
            <consortium name="US DOE Joint Genome Institute (JGI-PGF)"/>
            <person name="Walter F."/>
            <person name="Albersmeier A."/>
            <person name="Kalinowski J."/>
            <person name="Ruckert C."/>
        </authorList>
    </citation>
    <scope>NUCLEOTIDE SEQUENCE</scope>
    <source>
        <strain evidence="1">CGMCC 1.15758</strain>
    </source>
</reference>
<evidence type="ECO:0008006" key="3">
    <source>
        <dbReference type="Google" id="ProtNLM"/>
    </source>
</evidence>
<comment type="caution">
    <text evidence="1">The sequence shown here is derived from an EMBL/GenBank/DDBJ whole genome shotgun (WGS) entry which is preliminary data.</text>
</comment>
<proteinExistence type="predicted"/>
<name>A0A8J2Z4H8_9GAMM</name>